<keyword evidence="2" id="KW-0812">Transmembrane</keyword>
<keyword evidence="2" id="KW-1133">Transmembrane helix</keyword>
<dbReference type="Proteomes" id="UP001596091">
    <property type="component" value="Unassembled WGS sequence"/>
</dbReference>
<dbReference type="Gene3D" id="1.10.10.1320">
    <property type="entry name" value="Anti-sigma factor, zinc-finger domain"/>
    <property type="match status" value="1"/>
</dbReference>
<evidence type="ECO:0000256" key="1">
    <source>
        <dbReference type="SAM" id="MobiDB-lite"/>
    </source>
</evidence>
<dbReference type="RefSeq" id="WP_263334363.1">
    <property type="nucleotide sequence ID" value="NZ_JAGSYH010000002.1"/>
</dbReference>
<protein>
    <submittedName>
        <fullName evidence="4">Anti-sigma factor family protein</fullName>
    </submittedName>
</protein>
<evidence type="ECO:0000313" key="5">
    <source>
        <dbReference type="Proteomes" id="UP001596091"/>
    </source>
</evidence>
<feature type="domain" description="Putative zinc-finger" evidence="3">
    <location>
        <begin position="13"/>
        <end position="42"/>
    </location>
</feature>
<keyword evidence="5" id="KW-1185">Reference proteome</keyword>
<sequence length="432" mass="45628">MTPTSQFAHPDLDSLNAFVENALPAQERESVLAHLATCSRCRQITYLAQSAVEEDAINEPVPQMVEPAKSKRRRWFTGFGLGSRRLVILAGACTALAAFTIISLPKHKVVLAPQQEAKNNPVLNPVPSPAPNTVQSEMKAVMPEHSKSAATVRPSVSAVSRSGAEQRTVVLPPQVPMLSRQESLGEVAGNAYKSVSPPAPQPIPSTTVGSDTETVEVSQLPSSLQPAPQPQLQQTISVAQIETMDANVASKPTPAAAKPAPSRTAGMGGQGFGRARGGIATYGTNHAVGAPQTTASATFYSRAASVNDELLAGKAMQTLLPTGSHPTIAVAARQRVVAIDPKGSLYLSQNAGVLWLPVTQQWTGRATSLRIFMPQLVSGKTPVASDKITSSGASNAPVPDANVPKQFFELTTDRGALWFSEDGTTWKPRDKP</sequence>
<dbReference type="EMBL" id="JBHSPH010000001">
    <property type="protein sequence ID" value="MFC5861129.1"/>
    <property type="molecule type" value="Genomic_DNA"/>
</dbReference>
<gene>
    <name evidence="4" type="ORF">ACFPT7_02365</name>
</gene>
<feature type="transmembrane region" description="Helical" evidence="2">
    <location>
        <begin position="86"/>
        <end position="104"/>
    </location>
</feature>
<evidence type="ECO:0000256" key="2">
    <source>
        <dbReference type="SAM" id="Phobius"/>
    </source>
</evidence>
<name>A0ABW1EB13_9BACT</name>
<evidence type="ECO:0000313" key="4">
    <source>
        <dbReference type="EMBL" id="MFC5861129.1"/>
    </source>
</evidence>
<feature type="region of interest" description="Disordered" evidence="1">
    <location>
        <begin position="193"/>
        <end position="213"/>
    </location>
</feature>
<dbReference type="InterPro" id="IPR041916">
    <property type="entry name" value="Anti_sigma_zinc_sf"/>
</dbReference>
<feature type="region of interest" description="Disordered" evidence="1">
    <location>
        <begin position="146"/>
        <end position="165"/>
    </location>
</feature>
<evidence type="ECO:0000259" key="3">
    <source>
        <dbReference type="Pfam" id="PF13490"/>
    </source>
</evidence>
<dbReference type="Pfam" id="PF13490">
    <property type="entry name" value="zf-HC2"/>
    <property type="match status" value="1"/>
</dbReference>
<dbReference type="InterPro" id="IPR027383">
    <property type="entry name" value="Znf_put"/>
</dbReference>
<reference evidence="5" key="1">
    <citation type="journal article" date="2019" name="Int. J. Syst. Evol. Microbiol.">
        <title>The Global Catalogue of Microorganisms (GCM) 10K type strain sequencing project: providing services to taxonomists for standard genome sequencing and annotation.</title>
        <authorList>
            <consortium name="The Broad Institute Genomics Platform"/>
            <consortium name="The Broad Institute Genome Sequencing Center for Infectious Disease"/>
            <person name="Wu L."/>
            <person name="Ma J."/>
        </authorList>
    </citation>
    <scope>NUCLEOTIDE SEQUENCE [LARGE SCALE GENOMIC DNA]</scope>
    <source>
        <strain evidence="5">JCM 4087</strain>
    </source>
</reference>
<accession>A0ABW1EB13</accession>
<comment type="caution">
    <text evidence="4">The sequence shown here is derived from an EMBL/GenBank/DDBJ whole genome shotgun (WGS) entry which is preliminary data.</text>
</comment>
<keyword evidence="2" id="KW-0472">Membrane</keyword>
<organism evidence="4 5">
    <name type="scientific">Acidicapsa dinghuensis</name>
    <dbReference type="NCBI Taxonomy" id="2218256"/>
    <lineage>
        <taxon>Bacteria</taxon>
        <taxon>Pseudomonadati</taxon>
        <taxon>Acidobacteriota</taxon>
        <taxon>Terriglobia</taxon>
        <taxon>Terriglobales</taxon>
        <taxon>Acidobacteriaceae</taxon>
        <taxon>Acidicapsa</taxon>
    </lineage>
</organism>
<feature type="compositionally biased region" description="Polar residues" evidence="1">
    <location>
        <begin position="204"/>
        <end position="213"/>
    </location>
</feature>
<proteinExistence type="predicted"/>